<protein>
    <submittedName>
        <fullName evidence="1">Uncharacterized protein</fullName>
    </submittedName>
</protein>
<evidence type="ECO:0000313" key="2">
    <source>
        <dbReference type="Proteomes" id="UP000658131"/>
    </source>
</evidence>
<organism evidence="1 2">
    <name type="scientific">Yanshouia hominis</name>
    <dbReference type="NCBI Taxonomy" id="2763673"/>
    <lineage>
        <taxon>Bacteria</taxon>
        <taxon>Bacillati</taxon>
        <taxon>Bacillota</taxon>
        <taxon>Clostridia</taxon>
        <taxon>Eubacteriales</taxon>
        <taxon>Oscillospiraceae</taxon>
        <taxon>Yanshouia</taxon>
    </lineage>
</organism>
<evidence type="ECO:0000313" key="1">
    <source>
        <dbReference type="EMBL" id="MBC8575572.1"/>
    </source>
</evidence>
<gene>
    <name evidence="1" type="ORF">H8717_03975</name>
</gene>
<sequence>MESRRQSGDRPFMAVGQVGRAEASTPLETLAGGRLRRDLPKPPAGPAVTTLCAALVRGHILLLIDKFLLSG</sequence>
<comment type="caution">
    <text evidence="1">The sequence shown here is derived from an EMBL/GenBank/DDBJ whole genome shotgun (WGS) entry which is preliminary data.</text>
</comment>
<proteinExistence type="predicted"/>
<dbReference type="EMBL" id="JACRTB010000005">
    <property type="protein sequence ID" value="MBC8575572.1"/>
    <property type="molecule type" value="Genomic_DNA"/>
</dbReference>
<accession>A0ABR7NGP0</accession>
<dbReference type="RefSeq" id="WP_262399197.1">
    <property type="nucleotide sequence ID" value="NZ_JACRTB010000005.1"/>
</dbReference>
<name>A0ABR7NGP0_9FIRM</name>
<dbReference type="Proteomes" id="UP000658131">
    <property type="component" value="Unassembled WGS sequence"/>
</dbReference>
<keyword evidence="2" id="KW-1185">Reference proteome</keyword>
<reference evidence="1 2" key="1">
    <citation type="submission" date="2020-08" db="EMBL/GenBank/DDBJ databases">
        <title>Genome public.</title>
        <authorList>
            <person name="Liu C."/>
            <person name="Sun Q."/>
        </authorList>
    </citation>
    <scope>NUCLEOTIDE SEQUENCE [LARGE SCALE GENOMIC DNA]</scope>
    <source>
        <strain evidence="1 2">BX1</strain>
    </source>
</reference>